<reference evidence="3" key="2">
    <citation type="submission" date="2019-09" db="UniProtKB">
        <authorList>
            <consortium name="WormBaseParasite"/>
        </authorList>
    </citation>
    <scope>IDENTIFICATION</scope>
</reference>
<accession>A0A183GB78</accession>
<evidence type="ECO:0000313" key="2">
    <source>
        <dbReference type="Proteomes" id="UP000050761"/>
    </source>
</evidence>
<sequence>MPYHSISGHYRDSAQDVIYAPLDGERVITKGIYYVNAKSPNEDKIYSSILENRVESVDGVDPFFITRPPTRTTVSVKYSVVDTSPPRRSSDDNDVAVVVEETKSTMRTKAPLRLVTFPPSSTTPLPPFKHVIFQRRPPNTRQTPENTVSTSAIVSNDREFPPAPWHMPPLIPIPQGRCASM</sequence>
<protein>
    <submittedName>
        <fullName evidence="3">Cadherin domain-containing protein</fullName>
    </submittedName>
</protein>
<organism evidence="2 3">
    <name type="scientific">Heligmosomoides polygyrus</name>
    <name type="common">Parasitic roundworm</name>
    <dbReference type="NCBI Taxonomy" id="6339"/>
    <lineage>
        <taxon>Eukaryota</taxon>
        <taxon>Metazoa</taxon>
        <taxon>Ecdysozoa</taxon>
        <taxon>Nematoda</taxon>
        <taxon>Chromadorea</taxon>
        <taxon>Rhabditida</taxon>
        <taxon>Rhabditina</taxon>
        <taxon>Rhabditomorpha</taxon>
        <taxon>Strongyloidea</taxon>
        <taxon>Heligmosomidae</taxon>
        <taxon>Heligmosomoides</taxon>
    </lineage>
</organism>
<dbReference type="Proteomes" id="UP000050761">
    <property type="component" value="Unassembled WGS sequence"/>
</dbReference>
<dbReference type="EMBL" id="UZAH01031291">
    <property type="protein sequence ID" value="VDP14792.1"/>
    <property type="molecule type" value="Genomic_DNA"/>
</dbReference>
<gene>
    <name evidence="1" type="ORF">HPBE_LOCUS19330</name>
</gene>
<accession>A0A3P8AK40</accession>
<reference evidence="1 2" key="1">
    <citation type="submission" date="2018-11" db="EMBL/GenBank/DDBJ databases">
        <authorList>
            <consortium name="Pathogen Informatics"/>
        </authorList>
    </citation>
    <scope>NUCLEOTIDE SEQUENCE [LARGE SCALE GENOMIC DNA]</scope>
</reference>
<dbReference type="AlphaFoldDB" id="A0A183GB78"/>
<evidence type="ECO:0000313" key="3">
    <source>
        <dbReference type="WBParaSite" id="HPBE_0001933101-mRNA-1"/>
    </source>
</evidence>
<evidence type="ECO:0000313" key="1">
    <source>
        <dbReference type="EMBL" id="VDP14792.1"/>
    </source>
</evidence>
<name>A0A183GB78_HELPZ</name>
<dbReference type="WBParaSite" id="HPBE_0001933101-mRNA-1">
    <property type="protein sequence ID" value="HPBE_0001933101-mRNA-1"/>
    <property type="gene ID" value="HPBE_0001933101"/>
</dbReference>
<proteinExistence type="predicted"/>
<keyword evidence="2" id="KW-1185">Reference proteome</keyword>